<dbReference type="GO" id="GO:0042910">
    <property type="term" value="F:xenobiotic transmembrane transporter activity"/>
    <property type="evidence" value="ECO:0007669"/>
    <property type="project" value="InterPro"/>
</dbReference>
<evidence type="ECO:0000256" key="3">
    <source>
        <dbReference type="SAM" id="Phobius"/>
    </source>
</evidence>
<feature type="region of interest" description="Disordered" evidence="2">
    <location>
        <begin position="343"/>
        <end position="383"/>
    </location>
</feature>
<feature type="transmembrane region" description="Helical" evidence="3">
    <location>
        <begin position="482"/>
        <end position="506"/>
    </location>
</feature>
<comment type="similarity">
    <text evidence="1">Belongs to the multi antimicrobial extrusion (MATE) (TC 2.A.66.1) family.</text>
</comment>
<reference evidence="4 5" key="1">
    <citation type="journal article" date="2021" name="MBio">
        <title>A New Model Trypanosomatid, Novymonas esmeraldas: Genomic Perception of Its 'Candidatus Pandoraea novymonadis' Endosymbiont.</title>
        <authorList>
            <person name="Zakharova A."/>
            <person name="Saura A."/>
            <person name="Butenko A."/>
            <person name="Podesvova L."/>
            <person name="Warmusova S."/>
            <person name="Kostygov A.Y."/>
            <person name="Nenarokova A."/>
            <person name="Lukes J."/>
            <person name="Opperdoes F.R."/>
            <person name="Yurchenko V."/>
        </authorList>
    </citation>
    <scope>NUCLEOTIDE SEQUENCE [LARGE SCALE GENOMIC DNA]</scope>
    <source>
        <strain evidence="4 5">E262AT.01</strain>
    </source>
</reference>
<evidence type="ECO:0000256" key="1">
    <source>
        <dbReference type="ARBA" id="ARBA00010199"/>
    </source>
</evidence>
<feature type="region of interest" description="Disordered" evidence="2">
    <location>
        <begin position="139"/>
        <end position="203"/>
    </location>
</feature>
<dbReference type="Pfam" id="PF01554">
    <property type="entry name" value="MatE"/>
    <property type="match status" value="2"/>
</dbReference>
<dbReference type="PANTHER" id="PTHR11206">
    <property type="entry name" value="MULTIDRUG RESISTANCE PROTEIN"/>
    <property type="match status" value="1"/>
</dbReference>
<feature type="transmembrane region" description="Helical" evidence="3">
    <location>
        <begin position="767"/>
        <end position="788"/>
    </location>
</feature>
<dbReference type="Proteomes" id="UP001430356">
    <property type="component" value="Unassembled WGS sequence"/>
</dbReference>
<feature type="compositionally biased region" description="Basic residues" evidence="2">
    <location>
        <begin position="882"/>
        <end position="892"/>
    </location>
</feature>
<evidence type="ECO:0000313" key="4">
    <source>
        <dbReference type="EMBL" id="KAK7201777.1"/>
    </source>
</evidence>
<feature type="transmembrane region" description="Helical" evidence="3">
    <location>
        <begin position="576"/>
        <end position="595"/>
    </location>
</feature>
<feature type="compositionally biased region" description="Polar residues" evidence="2">
    <location>
        <begin position="865"/>
        <end position="875"/>
    </location>
</feature>
<feature type="transmembrane region" description="Helical" evidence="3">
    <location>
        <begin position="439"/>
        <end position="461"/>
    </location>
</feature>
<proteinExistence type="inferred from homology"/>
<evidence type="ECO:0000256" key="2">
    <source>
        <dbReference type="SAM" id="MobiDB-lite"/>
    </source>
</evidence>
<evidence type="ECO:0000313" key="5">
    <source>
        <dbReference type="Proteomes" id="UP001430356"/>
    </source>
</evidence>
<organism evidence="4 5">
    <name type="scientific">Novymonas esmeraldas</name>
    <dbReference type="NCBI Taxonomy" id="1808958"/>
    <lineage>
        <taxon>Eukaryota</taxon>
        <taxon>Discoba</taxon>
        <taxon>Euglenozoa</taxon>
        <taxon>Kinetoplastea</taxon>
        <taxon>Metakinetoplastina</taxon>
        <taxon>Trypanosomatida</taxon>
        <taxon>Trypanosomatidae</taxon>
        <taxon>Novymonas</taxon>
    </lineage>
</organism>
<name>A0AAW0FC90_9TRYP</name>
<feature type="compositionally biased region" description="Polar residues" evidence="2">
    <location>
        <begin position="171"/>
        <end position="197"/>
    </location>
</feature>
<feature type="transmembrane region" description="Helical" evidence="3">
    <location>
        <begin position="398"/>
        <end position="427"/>
    </location>
</feature>
<feature type="transmembrane region" description="Helical" evidence="3">
    <location>
        <begin position="794"/>
        <end position="816"/>
    </location>
</feature>
<feature type="transmembrane region" description="Helical" evidence="3">
    <location>
        <begin position="518"/>
        <end position="535"/>
    </location>
</feature>
<accession>A0AAW0FC90</accession>
<dbReference type="InterPro" id="IPR002528">
    <property type="entry name" value="MATE_fam"/>
</dbReference>
<comment type="caution">
    <text evidence="4">The sequence shown here is derived from an EMBL/GenBank/DDBJ whole genome shotgun (WGS) entry which is preliminary data.</text>
</comment>
<protein>
    <submittedName>
        <fullName evidence="4">MatE</fullName>
    </submittedName>
</protein>
<keyword evidence="3" id="KW-1133">Transmembrane helix</keyword>
<keyword evidence="3" id="KW-0812">Transmembrane</keyword>
<feature type="region of interest" description="Disordered" evidence="2">
    <location>
        <begin position="832"/>
        <end position="903"/>
    </location>
</feature>
<dbReference type="GO" id="GO:0015297">
    <property type="term" value="F:antiporter activity"/>
    <property type="evidence" value="ECO:0007669"/>
    <property type="project" value="InterPro"/>
</dbReference>
<dbReference type="GO" id="GO:0016020">
    <property type="term" value="C:membrane"/>
    <property type="evidence" value="ECO:0007669"/>
    <property type="project" value="InterPro"/>
</dbReference>
<sequence>MSHPSSPNTRRAARERADAALRTSSIGRVGAAPVFVAAVPPTRDGSVRRRHHAHEHRHYGTIPDNSTGSANVVVRSASMPVHFSRMVYVRKHPRQLTVGQQSARLAEKAKKNYFHGSFTSAHGAVFTVPNRAQMMATTRPSRATSMVRPAAAAQGSAPSRRPPPISLDVAPTTSALKKSAVSSPQTGSSSRDASYTASPGPRSELKFLDEPIVLPRRAMSADASIGGHHHHHHHLPEAACPAGKLHNSIASTDPSAPQPAKMTFGDSSPDLLALQTMRDNSATERQRQPLSPTTISRAARALRAFEERKVRMPSGSFSNAREVNYAGGVIPVPDHTPLVLAPKKDEEPPTATAPRRVHINSDAEENVVEEGSTGLGASQSGSFDSQDNLSWCGATMDLLYLAVPAAISICFTFSTSVVPLAFVGSYLGPRELTGASVGFFLISMLITYPMIGLTFALDTLCSHEYGRDPLSPEMGLVLQRGALINLIMLVPLCCCIYFLDGILVPLYGAALAKEAEEFLVYSPLFLTPLVLFIAMNKFLNNQMQPHLPMIALTAGVVVTPFLQMKLTPMGVRYTMVGMAITAWFQLIVVVVLTFAKPETRITLGKWRIAEALDWADVKEYMKLAIPSAIFVAAEASSFDVTVLMCARFGEMNGAAWSGIMNCLFIFASFSGGLSASACANIGRCVGAYEPVNAKRFVLVAIFSAVVLGLIDSVILVVFFDKLMALFGTQGKTLALAREVLFLLPVFHVSDAVQFTFQGIFSGMGKNYMGAVILLTSLWGVGVPLAFILGHYLGYRMFGVCVGITVGLCIEAPVMVYAASTMNYVAVCEKFMEDEEDEETEDSEESEESEEYDEEYVEEVMRRSGISISSTEVTEGNTEHYRKLLPPRRRGRQRTVVEYQDDDN</sequence>
<gene>
    <name evidence="4" type="ORF">NESM_000243800</name>
</gene>
<feature type="transmembrane region" description="Helical" evidence="3">
    <location>
        <begin position="655"/>
        <end position="675"/>
    </location>
</feature>
<dbReference type="EMBL" id="JAECZO010000020">
    <property type="protein sequence ID" value="KAK7201777.1"/>
    <property type="molecule type" value="Genomic_DNA"/>
</dbReference>
<feature type="compositionally biased region" description="Acidic residues" evidence="2">
    <location>
        <begin position="832"/>
        <end position="857"/>
    </location>
</feature>
<keyword evidence="3" id="KW-0472">Membrane</keyword>
<keyword evidence="5" id="KW-1185">Reference proteome</keyword>
<feature type="transmembrane region" description="Helical" evidence="3">
    <location>
        <begin position="696"/>
        <end position="719"/>
    </location>
</feature>
<dbReference type="AlphaFoldDB" id="A0AAW0FC90"/>